<dbReference type="EMBL" id="AUZZ01011214">
    <property type="protein sequence ID" value="EQD27031.1"/>
    <property type="molecule type" value="Genomic_DNA"/>
</dbReference>
<sequence length="115" mass="13194">ETIRTSEQRELLERAKTFCLTPSSSASDPQRKLHQWKNHYYQVVRSCGITRKNGITSHGLRHNYANDRYRRLTDSDSPVRGGSPVDRDMDRAARQVVAEELGHSRVGVTTHYLGR</sequence>
<dbReference type="SUPFAM" id="SSF56349">
    <property type="entry name" value="DNA breaking-rejoining enzymes"/>
    <property type="match status" value="1"/>
</dbReference>
<dbReference type="GO" id="GO:0015074">
    <property type="term" value="P:DNA integration"/>
    <property type="evidence" value="ECO:0007669"/>
    <property type="project" value="InterPro"/>
</dbReference>
<gene>
    <name evidence="2" type="ORF">B2A_15403</name>
</gene>
<dbReference type="Gene3D" id="1.10.443.10">
    <property type="entry name" value="Intergrase catalytic core"/>
    <property type="match status" value="1"/>
</dbReference>
<feature type="non-terminal residue" evidence="2">
    <location>
        <position position="1"/>
    </location>
</feature>
<reference evidence="2" key="2">
    <citation type="journal article" date="2014" name="ISME J.">
        <title>Microbial stratification in low pH oxic and suboxic macroscopic growths along an acid mine drainage.</title>
        <authorList>
            <person name="Mendez-Garcia C."/>
            <person name="Mesa V."/>
            <person name="Sprenger R.R."/>
            <person name="Richter M."/>
            <person name="Diez M.S."/>
            <person name="Solano J."/>
            <person name="Bargiela R."/>
            <person name="Golyshina O.V."/>
            <person name="Manteca A."/>
            <person name="Ramos J.L."/>
            <person name="Gallego J.R."/>
            <person name="Llorente I."/>
            <person name="Martins Dos Santos V.A."/>
            <person name="Jensen O.N."/>
            <person name="Pelaez A.I."/>
            <person name="Sanchez J."/>
            <person name="Ferrer M."/>
        </authorList>
    </citation>
    <scope>NUCLEOTIDE SEQUENCE</scope>
</reference>
<name>T0XW78_9ZZZZ</name>
<dbReference type="AlphaFoldDB" id="T0XW78"/>
<proteinExistence type="predicted"/>
<dbReference type="GO" id="GO:0003677">
    <property type="term" value="F:DNA binding"/>
    <property type="evidence" value="ECO:0007669"/>
    <property type="project" value="InterPro"/>
</dbReference>
<dbReference type="GO" id="GO:0006310">
    <property type="term" value="P:DNA recombination"/>
    <property type="evidence" value="ECO:0007669"/>
    <property type="project" value="UniProtKB-KW"/>
</dbReference>
<keyword evidence="1" id="KW-0233">DNA recombination</keyword>
<reference evidence="2" key="1">
    <citation type="submission" date="2013-08" db="EMBL/GenBank/DDBJ databases">
        <authorList>
            <person name="Mendez C."/>
            <person name="Richter M."/>
            <person name="Ferrer M."/>
            <person name="Sanchez J."/>
        </authorList>
    </citation>
    <scope>NUCLEOTIDE SEQUENCE</scope>
</reference>
<evidence type="ECO:0000313" key="2">
    <source>
        <dbReference type="EMBL" id="EQD27031.1"/>
    </source>
</evidence>
<comment type="caution">
    <text evidence="2">The sequence shown here is derived from an EMBL/GenBank/DDBJ whole genome shotgun (WGS) entry which is preliminary data.</text>
</comment>
<protein>
    <submittedName>
        <fullName evidence="2">Integrase</fullName>
    </submittedName>
</protein>
<accession>T0XW78</accession>
<dbReference type="InterPro" id="IPR013762">
    <property type="entry name" value="Integrase-like_cat_sf"/>
</dbReference>
<evidence type="ECO:0000256" key="1">
    <source>
        <dbReference type="ARBA" id="ARBA00023172"/>
    </source>
</evidence>
<dbReference type="InterPro" id="IPR011010">
    <property type="entry name" value="DNA_brk_join_enz"/>
</dbReference>
<organism evidence="2">
    <name type="scientific">mine drainage metagenome</name>
    <dbReference type="NCBI Taxonomy" id="410659"/>
    <lineage>
        <taxon>unclassified sequences</taxon>
        <taxon>metagenomes</taxon>
        <taxon>ecological metagenomes</taxon>
    </lineage>
</organism>